<dbReference type="PANTHER" id="PTHR37301">
    <property type="entry name" value="DNA-BINDING PROTEIN-RELATED"/>
    <property type="match status" value="1"/>
</dbReference>
<dbReference type="CDD" id="cd00093">
    <property type="entry name" value="HTH_XRE"/>
    <property type="match status" value="1"/>
</dbReference>
<comment type="caution">
    <text evidence="2">The sequence shown here is derived from an EMBL/GenBank/DDBJ whole genome shotgun (WGS) entry which is preliminary data.</text>
</comment>
<evidence type="ECO:0000259" key="1">
    <source>
        <dbReference type="PROSITE" id="PS50943"/>
    </source>
</evidence>
<dbReference type="InterPro" id="IPR010982">
    <property type="entry name" value="Lambda_DNA-bd_dom_sf"/>
</dbReference>
<dbReference type="SUPFAM" id="SSF47413">
    <property type="entry name" value="lambda repressor-like DNA-binding domains"/>
    <property type="match status" value="1"/>
</dbReference>
<dbReference type="Pfam" id="PF13443">
    <property type="entry name" value="HTH_26"/>
    <property type="match status" value="1"/>
</dbReference>
<name>A0A258FL48_9CAUL</name>
<dbReference type="AlphaFoldDB" id="A0A258FL48"/>
<dbReference type="EMBL" id="NCEB01000019">
    <property type="protein sequence ID" value="OYX32937.1"/>
    <property type="molecule type" value="Genomic_DNA"/>
</dbReference>
<evidence type="ECO:0000313" key="3">
    <source>
        <dbReference type="Proteomes" id="UP000215595"/>
    </source>
</evidence>
<organism evidence="2 3">
    <name type="scientific">Brevundimonas subvibrioides</name>
    <dbReference type="NCBI Taxonomy" id="74313"/>
    <lineage>
        <taxon>Bacteria</taxon>
        <taxon>Pseudomonadati</taxon>
        <taxon>Pseudomonadota</taxon>
        <taxon>Alphaproteobacteria</taxon>
        <taxon>Caulobacterales</taxon>
        <taxon>Caulobacteraceae</taxon>
        <taxon>Brevundimonas</taxon>
    </lineage>
</organism>
<feature type="domain" description="HTH cro/C1-type" evidence="1">
    <location>
        <begin position="7"/>
        <end position="62"/>
    </location>
</feature>
<sequence>MPVRVTLDRLIVARGLKARDLAAEIGLSETQLSLFRSGKVKGIRFSTLARMCAVLGCRPGDLLDYDHDPADRVRPADEAV</sequence>
<dbReference type="PANTHER" id="PTHR37301:SF1">
    <property type="entry name" value="DNA-BINDING PROTEIN"/>
    <property type="match status" value="1"/>
</dbReference>
<protein>
    <submittedName>
        <fullName evidence="2">Cro/Cl family transcriptional regulator</fullName>
    </submittedName>
</protein>
<dbReference type="SMART" id="SM00530">
    <property type="entry name" value="HTH_XRE"/>
    <property type="match status" value="1"/>
</dbReference>
<evidence type="ECO:0000313" key="2">
    <source>
        <dbReference type="EMBL" id="OYX32937.1"/>
    </source>
</evidence>
<dbReference type="Proteomes" id="UP000215595">
    <property type="component" value="Unassembled WGS sequence"/>
</dbReference>
<dbReference type="GO" id="GO:0003677">
    <property type="term" value="F:DNA binding"/>
    <property type="evidence" value="ECO:0007669"/>
    <property type="project" value="InterPro"/>
</dbReference>
<dbReference type="PROSITE" id="PS50943">
    <property type="entry name" value="HTH_CROC1"/>
    <property type="match status" value="1"/>
</dbReference>
<dbReference type="InterPro" id="IPR001387">
    <property type="entry name" value="Cro/C1-type_HTH"/>
</dbReference>
<dbReference type="Gene3D" id="1.10.260.40">
    <property type="entry name" value="lambda repressor-like DNA-binding domains"/>
    <property type="match status" value="1"/>
</dbReference>
<accession>A0A258FL48</accession>
<proteinExistence type="predicted"/>
<gene>
    <name evidence="2" type="ORF">B7Z01_09870</name>
</gene>
<reference evidence="2 3" key="1">
    <citation type="submission" date="2017-03" db="EMBL/GenBank/DDBJ databases">
        <title>Lifting the veil on microbial sulfur biogeochemistry in mining wastewaters.</title>
        <authorList>
            <person name="Kantor R.S."/>
            <person name="Colenbrander Nelson T."/>
            <person name="Marshall S."/>
            <person name="Bennett D."/>
            <person name="Apte S."/>
            <person name="Camacho D."/>
            <person name="Thomas B.C."/>
            <person name="Warren L.A."/>
            <person name="Banfield J.F."/>
        </authorList>
    </citation>
    <scope>NUCLEOTIDE SEQUENCE [LARGE SCALE GENOMIC DNA]</scope>
    <source>
        <strain evidence="2">32-69-9</strain>
    </source>
</reference>